<organism evidence="5 6">
    <name type="scientific">Promicromonospora sukumoe</name>
    <dbReference type="NCBI Taxonomy" id="88382"/>
    <lineage>
        <taxon>Bacteria</taxon>
        <taxon>Bacillati</taxon>
        <taxon>Actinomycetota</taxon>
        <taxon>Actinomycetes</taxon>
        <taxon>Micrococcales</taxon>
        <taxon>Promicromonosporaceae</taxon>
        <taxon>Promicromonospora</taxon>
    </lineage>
</organism>
<dbReference type="GO" id="GO:0051607">
    <property type="term" value="P:defense response to virus"/>
    <property type="evidence" value="ECO:0007669"/>
    <property type="project" value="UniProtKB-KW"/>
</dbReference>
<evidence type="ECO:0000313" key="5">
    <source>
        <dbReference type="EMBL" id="MBA8806730.1"/>
    </source>
</evidence>
<dbReference type="Gene3D" id="2.40.10.120">
    <property type="match status" value="1"/>
</dbReference>
<dbReference type="AlphaFoldDB" id="A0A7W3PCB6"/>
<proteinExistence type="inferred from homology"/>
<evidence type="ECO:0000313" key="6">
    <source>
        <dbReference type="Proteomes" id="UP000540568"/>
    </source>
</evidence>
<comment type="similarity">
    <text evidence="3">In the C-terminal section; belongs to the bacterial STING family.</text>
</comment>
<dbReference type="EMBL" id="JACGWV010000001">
    <property type="protein sequence ID" value="MBA8806730.1"/>
    <property type="molecule type" value="Genomic_DNA"/>
</dbReference>
<keyword evidence="2" id="KW-0051">Antiviral defense</keyword>
<dbReference type="InterPro" id="IPR007710">
    <property type="entry name" value="Nucleoside_deoxyribTrfase"/>
</dbReference>
<dbReference type="InterPro" id="IPR009003">
    <property type="entry name" value="Peptidase_S1_PA"/>
</dbReference>
<evidence type="ECO:0000259" key="4">
    <source>
        <dbReference type="Pfam" id="PF20300"/>
    </source>
</evidence>
<dbReference type="InterPro" id="IPR046876">
    <property type="entry name" value="Prok_STING"/>
</dbReference>
<comment type="caution">
    <text evidence="5">The sequence shown here is derived from an EMBL/GenBank/DDBJ whole genome shotgun (WGS) entry which is preliminary data.</text>
</comment>
<reference evidence="5 6" key="1">
    <citation type="submission" date="2020-07" db="EMBL/GenBank/DDBJ databases">
        <title>Sequencing the genomes of 1000 actinobacteria strains.</title>
        <authorList>
            <person name="Klenk H.-P."/>
        </authorList>
    </citation>
    <scope>NUCLEOTIDE SEQUENCE [LARGE SCALE GENOMIC DNA]</scope>
    <source>
        <strain evidence="5 6">DSM 44121</strain>
    </source>
</reference>
<feature type="domain" description="Prokaryotic STING" evidence="4">
    <location>
        <begin position="396"/>
        <end position="549"/>
    </location>
</feature>
<accession>A0A7W3PCB6</accession>
<sequence>MNIESLLSQATCEVIDVDGVTGRRDASLGTAWLVSDQGHLLTAAHVVAPLWQAAGAEARVHVRFPTSASGEGTPAEPAATETRAPETATFTFAPVHDRARNLDLAVLQLTASTTRSALPVVLAAEAEGEVLVCGYGQNTRGWQRTGRGRLVGKAIRGGDSDGWMFQYESPMLVHRGFSGGAVWSVSRNGVIGLQTLAELPESVVVGAGTAGPSAWLDPTAAFAMPLVRMIQDWPDLRALDGLSRQGTCVLVQSADGDARRRDALRDDVVMPVLRELGLELYESQPGDTAEEDLRQLEDAAVVLADISHEDPGVTYELGVAQALGVPDVVIVDTARRPGGASMFQVLELDTSDPAGSRERLAERLVDVRSVFATLGRADSDNPLTSYFRTPLTQISAANALSLGYLKNFVRPVSQILRRLRHDPGSAHLTVGGRRLKAAQVATVTLTVVLPEHLSWAQDDFIAREIAEAGQIVDAVLDDNLSRPRSMKALPPRRGEPLRLLDVFPTTMSAMSDTIEQRVAHLGVGGEETARLRTARDELEAKEIDRFHLRLLDRVRQDTERESGRLMRDVVRVERARAVFPGLDPGLR</sequence>
<keyword evidence="1" id="KW-0547">Nucleotide-binding</keyword>
<protein>
    <recommendedName>
        <fullName evidence="4">Prokaryotic STING domain-containing protein</fullName>
    </recommendedName>
</protein>
<gene>
    <name evidence="5" type="ORF">FHX71_000672</name>
</gene>
<dbReference type="Proteomes" id="UP000540568">
    <property type="component" value="Unassembled WGS sequence"/>
</dbReference>
<evidence type="ECO:0000256" key="1">
    <source>
        <dbReference type="ARBA" id="ARBA00022741"/>
    </source>
</evidence>
<dbReference type="GO" id="GO:0000166">
    <property type="term" value="F:nucleotide binding"/>
    <property type="evidence" value="ECO:0007669"/>
    <property type="project" value="UniProtKB-KW"/>
</dbReference>
<dbReference type="Pfam" id="PF20300">
    <property type="entry name" value="prok_STING"/>
    <property type="match status" value="1"/>
</dbReference>
<dbReference type="Pfam" id="PF05014">
    <property type="entry name" value="Nuc_deoxyrib_tr"/>
    <property type="match status" value="1"/>
</dbReference>
<dbReference type="RefSeq" id="WP_182614415.1">
    <property type="nucleotide sequence ID" value="NZ_BAAATF010000002.1"/>
</dbReference>
<keyword evidence="6" id="KW-1185">Reference proteome</keyword>
<dbReference type="SUPFAM" id="SSF50494">
    <property type="entry name" value="Trypsin-like serine proteases"/>
    <property type="match status" value="1"/>
</dbReference>
<dbReference type="Gene3D" id="3.40.50.450">
    <property type="match status" value="1"/>
</dbReference>
<dbReference type="Pfam" id="PF13365">
    <property type="entry name" value="Trypsin_2"/>
    <property type="match status" value="1"/>
</dbReference>
<evidence type="ECO:0000256" key="3">
    <source>
        <dbReference type="ARBA" id="ARBA00034315"/>
    </source>
</evidence>
<name>A0A7W3PCB6_9MICO</name>
<evidence type="ECO:0000256" key="2">
    <source>
        <dbReference type="ARBA" id="ARBA00023118"/>
    </source>
</evidence>
<dbReference type="SUPFAM" id="SSF52309">
    <property type="entry name" value="N-(deoxy)ribosyltransferase-like"/>
    <property type="match status" value="1"/>
</dbReference>